<protein>
    <submittedName>
        <fullName evidence="3">ATP-grasp domain-containing protein</fullName>
    </submittedName>
</protein>
<sequence>MTPHAPTLIVAGLSVRALAQAAAREGWQVLGIDAFGDADTRAACADWRPIGPPGSLHIDAQALEAALQAWQGRPGLRGWIAGPGLEAAPAALARAATLLPPLGMRAAAIAHLRDPAHWTSTLQTLGLPHPPTLPDALAEAPPDRRGWLLKAACGSGGWQVRRALRGRGQDGPARRPRPGDCWQRERPGRAASLLYVADGRQARVVAAQWQRSRALRGRPWVFDGLIGPVRLPGAAQAAAETALQALVPAFGLIGLGSLDLLVDGEAIELLEINPRASASLGLYPELPLIAAHLAACARAAGLDAPCPLPPGPRTAAEAQGLSLRGSGLVEAPRPFVLSAGRATALARWPGTHDHPMPGSRHGRGDPVCSLQLAATDEATLQVALEQGRHALQALLCAAEAPGPARPAPAGLAAGLATA</sequence>
<evidence type="ECO:0000313" key="4">
    <source>
        <dbReference type="Proteomes" id="UP000586093"/>
    </source>
</evidence>
<gene>
    <name evidence="3" type="ORF">H4F90_01890</name>
</gene>
<feature type="region of interest" description="Disordered" evidence="1">
    <location>
        <begin position="164"/>
        <end position="183"/>
    </location>
</feature>
<accession>A0A839HIR4</accession>
<dbReference type="GO" id="GO:0046872">
    <property type="term" value="F:metal ion binding"/>
    <property type="evidence" value="ECO:0007669"/>
    <property type="project" value="InterPro"/>
</dbReference>
<dbReference type="InterPro" id="IPR003806">
    <property type="entry name" value="ATP-grasp_PylC-type"/>
</dbReference>
<reference evidence="3 4" key="1">
    <citation type="submission" date="2020-08" db="EMBL/GenBank/DDBJ databases">
        <title>Aquariorum lacteus gen. nov., sp. nov., a new member of the family Comamonadaceae, isolated from freshwater aquarium.</title>
        <authorList>
            <person name="Chun S.-J."/>
        </authorList>
    </citation>
    <scope>NUCLEOTIDE SEQUENCE [LARGE SCALE GENOMIC DNA]</scope>
    <source>
        <strain evidence="3 4">SJAQ100</strain>
    </source>
</reference>
<evidence type="ECO:0000256" key="1">
    <source>
        <dbReference type="SAM" id="MobiDB-lite"/>
    </source>
</evidence>
<dbReference type="AlphaFoldDB" id="A0A839HIR4"/>
<dbReference type="SUPFAM" id="SSF56059">
    <property type="entry name" value="Glutathione synthetase ATP-binding domain-like"/>
    <property type="match status" value="1"/>
</dbReference>
<proteinExistence type="predicted"/>
<name>A0A839HIR4_9BURK</name>
<feature type="domain" description="ATP-grasp fold PylC-type" evidence="2">
    <location>
        <begin position="119"/>
        <end position="278"/>
    </location>
</feature>
<dbReference type="EMBL" id="JACIVI010000001">
    <property type="protein sequence ID" value="MBB1160732.1"/>
    <property type="molecule type" value="Genomic_DNA"/>
</dbReference>
<dbReference type="RefSeq" id="WP_182660949.1">
    <property type="nucleotide sequence ID" value="NZ_JACIVI010000001.1"/>
</dbReference>
<evidence type="ECO:0000313" key="3">
    <source>
        <dbReference type="EMBL" id="MBB1160732.1"/>
    </source>
</evidence>
<comment type="caution">
    <text evidence="3">The sequence shown here is derived from an EMBL/GenBank/DDBJ whole genome shotgun (WGS) entry which is preliminary data.</text>
</comment>
<keyword evidence="4" id="KW-1185">Reference proteome</keyword>
<evidence type="ECO:0000259" key="2">
    <source>
        <dbReference type="Pfam" id="PF02655"/>
    </source>
</evidence>
<organism evidence="3 4">
    <name type="scientific">Aquariibacter albus</name>
    <dbReference type="NCBI Taxonomy" id="2759899"/>
    <lineage>
        <taxon>Bacteria</taxon>
        <taxon>Pseudomonadati</taxon>
        <taxon>Pseudomonadota</taxon>
        <taxon>Betaproteobacteria</taxon>
        <taxon>Burkholderiales</taxon>
        <taxon>Sphaerotilaceae</taxon>
        <taxon>Aquariibacter</taxon>
    </lineage>
</organism>
<dbReference type="Proteomes" id="UP000586093">
    <property type="component" value="Unassembled WGS sequence"/>
</dbReference>
<dbReference type="Pfam" id="PF02655">
    <property type="entry name" value="ATP-grasp_3"/>
    <property type="match status" value="1"/>
</dbReference>
<dbReference type="GO" id="GO:0005524">
    <property type="term" value="F:ATP binding"/>
    <property type="evidence" value="ECO:0007669"/>
    <property type="project" value="InterPro"/>
</dbReference>
<dbReference type="Gene3D" id="3.30.470.20">
    <property type="entry name" value="ATP-grasp fold, B domain"/>
    <property type="match status" value="1"/>
</dbReference>